<protein>
    <submittedName>
        <fullName evidence="2">Uncharacterized protein</fullName>
    </submittedName>
</protein>
<evidence type="ECO:0000313" key="3">
    <source>
        <dbReference type="Proteomes" id="UP000030746"/>
    </source>
</evidence>
<feature type="region of interest" description="Disordered" evidence="1">
    <location>
        <begin position="31"/>
        <end position="57"/>
    </location>
</feature>
<dbReference type="KEGG" id="lgi:LOTGIDRAFT_166752"/>
<dbReference type="Proteomes" id="UP000030746">
    <property type="component" value="Unassembled WGS sequence"/>
</dbReference>
<dbReference type="PANTHER" id="PTHR45823">
    <property type="entry name" value="T-SNARE COILED-COIL HOMOLOGY DOMAIN-CONTAINING PROTEIN"/>
    <property type="match status" value="1"/>
</dbReference>
<dbReference type="CTD" id="20240436"/>
<organism evidence="2 3">
    <name type="scientific">Lottia gigantea</name>
    <name type="common">Giant owl limpet</name>
    <dbReference type="NCBI Taxonomy" id="225164"/>
    <lineage>
        <taxon>Eukaryota</taxon>
        <taxon>Metazoa</taxon>
        <taxon>Spiralia</taxon>
        <taxon>Lophotrochozoa</taxon>
        <taxon>Mollusca</taxon>
        <taxon>Gastropoda</taxon>
        <taxon>Patellogastropoda</taxon>
        <taxon>Lottioidea</taxon>
        <taxon>Lottiidae</taxon>
        <taxon>Lottia</taxon>
    </lineage>
</organism>
<dbReference type="AlphaFoldDB" id="V4A153"/>
<evidence type="ECO:0000313" key="2">
    <source>
        <dbReference type="EMBL" id="ESO87016.1"/>
    </source>
</evidence>
<dbReference type="STRING" id="225164.V4A153"/>
<dbReference type="HOGENOM" id="CLU_1031674_0_0_1"/>
<dbReference type="GeneID" id="20240436"/>
<keyword evidence="3" id="KW-1185">Reference proteome</keyword>
<proteinExistence type="predicted"/>
<gene>
    <name evidence="2" type="ORF">LOTGIDRAFT_166752</name>
</gene>
<reference evidence="2 3" key="1">
    <citation type="journal article" date="2013" name="Nature">
        <title>Insights into bilaterian evolution from three spiralian genomes.</title>
        <authorList>
            <person name="Simakov O."/>
            <person name="Marletaz F."/>
            <person name="Cho S.J."/>
            <person name="Edsinger-Gonzales E."/>
            <person name="Havlak P."/>
            <person name="Hellsten U."/>
            <person name="Kuo D.H."/>
            <person name="Larsson T."/>
            <person name="Lv J."/>
            <person name="Arendt D."/>
            <person name="Savage R."/>
            <person name="Osoegawa K."/>
            <person name="de Jong P."/>
            <person name="Grimwood J."/>
            <person name="Chapman J.A."/>
            <person name="Shapiro H."/>
            <person name="Aerts A."/>
            <person name="Otillar R.P."/>
            <person name="Terry A.Y."/>
            <person name="Boore J.L."/>
            <person name="Grigoriev I.V."/>
            <person name="Lindberg D.R."/>
            <person name="Seaver E.C."/>
            <person name="Weisblat D.A."/>
            <person name="Putnam N.H."/>
            <person name="Rokhsar D.S."/>
        </authorList>
    </citation>
    <scope>NUCLEOTIDE SEQUENCE [LARGE SCALE GENOMIC DNA]</scope>
</reference>
<name>V4A153_LOTGI</name>
<dbReference type="RefSeq" id="XP_009062409.1">
    <property type="nucleotide sequence ID" value="XM_009064161.1"/>
</dbReference>
<sequence length="270" mass="30151">MTRHTLLDMDFTNMCDPTPVLCPSDNQQYEANACAPNDSPGSSNPPRTVSSKEAPSSNLKATILHQLSTVVEQLELQRKRIDEIAATKTSPDSVNNMSNSEYKWGREMELYRSEVFDVKTCLKQGVSAGGGYNKSNNVTFGPNSGEYNFVPSVTSTLNTRCDVSGSVYRKPVRTPQAYDGSTSFMDYRCHFQLCAQLNNWSENEMALHLATSLKGSAQKVLTSLKVEDRLIYSNVIGALEDRFLPQNQCQLYRAQLKARKRKPKESLGKQ</sequence>
<feature type="compositionally biased region" description="Polar residues" evidence="1">
    <location>
        <begin position="39"/>
        <end position="57"/>
    </location>
</feature>
<dbReference type="PANTHER" id="PTHR45823:SF1">
    <property type="entry name" value="T-SNARE COILED-COIL HOMOLOGY DOMAIN-CONTAINING PROTEIN"/>
    <property type="match status" value="1"/>
</dbReference>
<dbReference type="EMBL" id="KB202954">
    <property type="protein sequence ID" value="ESO87016.1"/>
    <property type="molecule type" value="Genomic_DNA"/>
</dbReference>
<accession>V4A153</accession>
<evidence type="ECO:0000256" key="1">
    <source>
        <dbReference type="SAM" id="MobiDB-lite"/>
    </source>
</evidence>
<dbReference type="OrthoDB" id="6091153at2759"/>